<dbReference type="SUPFAM" id="SSF56112">
    <property type="entry name" value="Protein kinase-like (PK-like)"/>
    <property type="match status" value="1"/>
</dbReference>
<organism evidence="2 3">
    <name type="scientific">Evansella caseinilytica</name>
    <dbReference type="NCBI Taxonomy" id="1503961"/>
    <lineage>
        <taxon>Bacteria</taxon>
        <taxon>Bacillati</taxon>
        <taxon>Bacillota</taxon>
        <taxon>Bacilli</taxon>
        <taxon>Bacillales</taxon>
        <taxon>Bacillaceae</taxon>
        <taxon>Evansella</taxon>
    </lineage>
</organism>
<dbReference type="InterPro" id="IPR016477">
    <property type="entry name" value="Fructo-/Ketosamine-3-kinase"/>
</dbReference>
<dbReference type="AlphaFoldDB" id="A0A1H3NN29"/>
<name>A0A1H3NN29_9BACI</name>
<sequence length="290" mass="33055">MKKYIADCIRMVGDETGIKQTVRLSGGEINDVYYCLTGVRPYLVKLNSRVSGSFFDAERDGLNELRTAGKVNVPAVYGIYENGGDVRGLVLEWISGEKSAGIMEKLGRAVAKLHQVKETHFGYQRDTYIGEMLQTNGWYQDWRQYFSENRLVPQINGAIAKQLLPKSRRSGLEYIIENLERWVPGDVSPALLHGDLWAGNWLTNAEGEPCFIDPSVFYGHHEMELAYTELFGGFSERFYGAYKEVQPLAKEYCERKPLYQLFYLLVHLNVFGEKYGTMIDEVIAGYVPKK</sequence>
<keyword evidence="1" id="KW-0808">Transferase</keyword>
<dbReference type="InterPro" id="IPR011009">
    <property type="entry name" value="Kinase-like_dom_sf"/>
</dbReference>
<reference evidence="3" key="1">
    <citation type="submission" date="2016-10" db="EMBL/GenBank/DDBJ databases">
        <authorList>
            <person name="Varghese N."/>
            <person name="Submissions S."/>
        </authorList>
    </citation>
    <scope>NUCLEOTIDE SEQUENCE [LARGE SCALE GENOMIC DNA]</scope>
    <source>
        <strain evidence="3">SP</strain>
    </source>
</reference>
<evidence type="ECO:0000313" key="2">
    <source>
        <dbReference type="EMBL" id="SDY90198.1"/>
    </source>
</evidence>
<dbReference type="GO" id="GO:0016301">
    <property type="term" value="F:kinase activity"/>
    <property type="evidence" value="ECO:0007669"/>
    <property type="project" value="UniProtKB-UniRule"/>
</dbReference>
<dbReference type="Proteomes" id="UP000198935">
    <property type="component" value="Unassembled WGS sequence"/>
</dbReference>
<keyword evidence="3" id="KW-1185">Reference proteome</keyword>
<accession>A0A1H3NN29</accession>
<comment type="similarity">
    <text evidence="1">Belongs to the fructosamine kinase family.</text>
</comment>
<evidence type="ECO:0000256" key="1">
    <source>
        <dbReference type="PIRNR" id="PIRNR006221"/>
    </source>
</evidence>
<evidence type="ECO:0000313" key="3">
    <source>
        <dbReference type="Proteomes" id="UP000198935"/>
    </source>
</evidence>
<dbReference type="Gene3D" id="3.90.1200.10">
    <property type="match status" value="1"/>
</dbReference>
<gene>
    <name evidence="2" type="ORF">SAMN05421736_104136</name>
</gene>
<keyword evidence="1 2" id="KW-0418">Kinase</keyword>
<dbReference type="PIRSF" id="PIRSF006221">
    <property type="entry name" value="Ketosamine-3-kinase"/>
    <property type="match status" value="1"/>
</dbReference>
<dbReference type="Pfam" id="PF03881">
    <property type="entry name" value="Fructosamin_kin"/>
    <property type="match status" value="1"/>
</dbReference>
<dbReference type="PANTHER" id="PTHR12149">
    <property type="entry name" value="FRUCTOSAMINE 3 KINASE-RELATED PROTEIN"/>
    <property type="match status" value="1"/>
</dbReference>
<dbReference type="Gene3D" id="3.30.200.20">
    <property type="entry name" value="Phosphorylase Kinase, domain 1"/>
    <property type="match status" value="1"/>
</dbReference>
<dbReference type="EMBL" id="FNPI01000004">
    <property type="protein sequence ID" value="SDY90198.1"/>
    <property type="molecule type" value="Genomic_DNA"/>
</dbReference>
<dbReference type="PANTHER" id="PTHR12149:SF8">
    <property type="entry name" value="PROTEIN-RIBULOSAMINE 3-KINASE"/>
    <property type="match status" value="1"/>
</dbReference>
<protein>
    <submittedName>
        <fullName evidence="2">Fructosamine-3-kinase</fullName>
    </submittedName>
</protein>
<dbReference type="STRING" id="1503961.SAMN05421736_104136"/>
<proteinExistence type="inferred from homology"/>